<accession>A0ABW4WS75</accession>
<feature type="region of interest" description="Disordered" evidence="2">
    <location>
        <begin position="1"/>
        <end position="24"/>
    </location>
</feature>
<dbReference type="Proteomes" id="UP001597369">
    <property type="component" value="Unassembled WGS sequence"/>
</dbReference>
<keyword evidence="1" id="KW-0175">Coiled coil</keyword>
<keyword evidence="3" id="KW-1133">Transmembrane helix</keyword>
<keyword evidence="3" id="KW-0812">Transmembrane</keyword>
<reference evidence="5" key="1">
    <citation type="journal article" date="2019" name="Int. J. Syst. Evol. Microbiol.">
        <title>The Global Catalogue of Microorganisms (GCM) 10K type strain sequencing project: providing services to taxonomists for standard genome sequencing and annotation.</title>
        <authorList>
            <consortium name="The Broad Institute Genomics Platform"/>
            <consortium name="The Broad Institute Genome Sequencing Center for Infectious Disease"/>
            <person name="Wu L."/>
            <person name="Ma J."/>
        </authorList>
    </citation>
    <scope>NUCLEOTIDE SEQUENCE [LARGE SCALE GENOMIC DNA]</scope>
    <source>
        <strain evidence="5">JCM 16545</strain>
    </source>
</reference>
<keyword evidence="5" id="KW-1185">Reference proteome</keyword>
<comment type="caution">
    <text evidence="4">The sequence shown here is derived from an EMBL/GenBank/DDBJ whole genome shotgun (WGS) entry which is preliminary data.</text>
</comment>
<sequence length="146" mass="16487">MASNLLVKKTSAPKANSVRVKPEVEAPRVEKKTRKPGFSLFGFLNKYASVDALFEEGVPVKYMPYILFITGITLFYIGNTHYAEKTIRRIDRLKVETEDLRADYTTLKSDYMEASKQSEVARNVAPFGLIESSSPPFQVIVPADEY</sequence>
<feature type="coiled-coil region" evidence="1">
    <location>
        <begin position="83"/>
        <end position="110"/>
    </location>
</feature>
<feature type="transmembrane region" description="Helical" evidence="3">
    <location>
        <begin position="62"/>
        <end position="82"/>
    </location>
</feature>
<gene>
    <name evidence="4" type="ORF">ACFSKU_01625</name>
</gene>
<organism evidence="4 5">
    <name type="scientific">Pontibacter silvestris</name>
    <dbReference type="NCBI Taxonomy" id="2305183"/>
    <lineage>
        <taxon>Bacteria</taxon>
        <taxon>Pseudomonadati</taxon>
        <taxon>Bacteroidota</taxon>
        <taxon>Cytophagia</taxon>
        <taxon>Cytophagales</taxon>
        <taxon>Hymenobacteraceae</taxon>
        <taxon>Pontibacter</taxon>
    </lineage>
</organism>
<proteinExistence type="predicted"/>
<dbReference type="EMBL" id="JBHUHV010000002">
    <property type="protein sequence ID" value="MFD2065568.1"/>
    <property type="molecule type" value="Genomic_DNA"/>
</dbReference>
<name>A0ABW4WS75_9BACT</name>
<evidence type="ECO:0000313" key="4">
    <source>
        <dbReference type="EMBL" id="MFD2065568.1"/>
    </source>
</evidence>
<evidence type="ECO:0000256" key="1">
    <source>
        <dbReference type="SAM" id="Coils"/>
    </source>
</evidence>
<dbReference type="RefSeq" id="WP_229960015.1">
    <property type="nucleotide sequence ID" value="NZ_JAJJWI010000006.1"/>
</dbReference>
<evidence type="ECO:0000256" key="2">
    <source>
        <dbReference type="SAM" id="MobiDB-lite"/>
    </source>
</evidence>
<dbReference type="InterPro" id="IPR045755">
    <property type="entry name" value="FtsL-like"/>
</dbReference>
<keyword evidence="3" id="KW-0472">Membrane</keyword>
<protein>
    <submittedName>
        <fullName evidence="4">FtsL-like putative cell division protein</fullName>
    </submittedName>
</protein>
<evidence type="ECO:0000256" key="3">
    <source>
        <dbReference type="SAM" id="Phobius"/>
    </source>
</evidence>
<dbReference type="Pfam" id="PF19579">
    <property type="entry name" value="FtsL_2"/>
    <property type="match status" value="1"/>
</dbReference>
<evidence type="ECO:0000313" key="5">
    <source>
        <dbReference type="Proteomes" id="UP001597369"/>
    </source>
</evidence>